<organism evidence="7 8">
    <name type="scientific">Helcobacillus massiliensis</name>
    <dbReference type="NCBI Taxonomy" id="521392"/>
    <lineage>
        <taxon>Bacteria</taxon>
        <taxon>Bacillati</taxon>
        <taxon>Actinomycetota</taxon>
        <taxon>Actinomycetes</taxon>
        <taxon>Micrococcales</taxon>
        <taxon>Dermabacteraceae</taxon>
        <taxon>Helcobacillus</taxon>
    </lineage>
</organism>
<dbReference type="InterPro" id="IPR009057">
    <property type="entry name" value="Homeodomain-like_sf"/>
</dbReference>
<keyword evidence="3" id="KW-0804">Transcription</keyword>
<feature type="domain" description="HTH tetR-type" evidence="6">
    <location>
        <begin position="29"/>
        <end position="89"/>
    </location>
</feature>
<feature type="region of interest" description="Disordered" evidence="5">
    <location>
        <begin position="1"/>
        <end position="29"/>
    </location>
</feature>
<feature type="compositionally biased region" description="Low complexity" evidence="5">
    <location>
        <begin position="10"/>
        <end position="21"/>
    </location>
</feature>
<dbReference type="PANTHER" id="PTHR30055">
    <property type="entry name" value="HTH-TYPE TRANSCRIPTIONAL REGULATOR RUTR"/>
    <property type="match status" value="1"/>
</dbReference>
<evidence type="ECO:0000256" key="1">
    <source>
        <dbReference type="ARBA" id="ARBA00023015"/>
    </source>
</evidence>
<dbReference type="PANTHER" id="PTHR30055:SF234">
    <property type="entry name" value="HTH-TYPE TRANSCRIPTIONAL REGULATOR BETI"/>
    <property type="match status" value="1"/>
</dbReference>
<dbReference type="InterPro" id="IPR001647">
    <property type="entry name" value="HTH_TetR"/>
</dbReference>
<dbReference type="AlphaFoldDB" id="A0A839QVJ9"/>
<dbReference type="Pfam" id="PF00440">
    <property type="entry name" value="TetR_N"/>
    <property type="match status" value="1"/>
</dbReference>
<accession>A0A839QVJ9</accession>
<reference evidence="7 8" key="1">
    <citation type="submission" date="2020-08" db="EMBL/GenBank/DDBJ databases">
        <title>Sequencing the genomes of 1000 actinobacteria strains.</title>
        <authorList>
            <person name="Klenk H.-P."/>
        </authorList>
    </citation>
    <scope>NUCLEOTIDE SEQUENCE [LARGE SCALE GENOMIC DNA]</scope>
    <source>
        <strain evidence="7 8">DSM 23040</strain>
    </source>
</reference>
<dbReference type="GO" id="GO:0000976">
    <property type="term" value="F:transcription cis-regulatory region binding"/>
    <property type="evidence" value="ECO:0007669"/>
    <property type="project" value="TreeGrafter"/>
</dbReference>
<dbReference type="Gene3D" id="1.10.10.60">
    <property type="entry name" value="Homeodomain-like"/>
    <property type="match status" value="1"/>
</dbReference>
<dbReference type="InterPro" id="IPR036271">
    <property type="entry name" value="Tet_transcr_reg_TetR-rel_C_sf"/>
</dbReference>
<dbReference type="Pfam" id="PF17932">
    <property type="entry name" value="TetR_C_24"/>
    <property type="match status" value="1"/>
</dbReference>
<dbReference type="Gene3D" id="1.10.357.10">
    <property type="entry name" value="Tetracycline Repressor, domain 2"/>
    <property type="match status" value="1"/>
</dbReference>
<dbReference type="PROSITE" id="PS50977">
    <property type="entry name" value="HTH_TETR_2"/>
    <property type="match status" value="1"/>
</dbReference>
<dbReference type="SUPFAM" id="SSF48498">
    <property type="entry name" value="Tetracyclin repressor-like, C-terminal domain"/>
    <property type="match status" value="1"/>
</dbReference>
<name>A0A839QVJ9_9MICO</name>
<evidence type="ECO:0000259" key="6">
    <source>
        <dbReference type="PROSITE" id="PS50977"/>
    </source>
</evidence>
<evidence type="ECO:0000256" key="5">
    <source>
        <dbReference type="SAM" id="MobiDB-lite"/>
    </source>
</evidence>
<comment type="caution">
    <text evidence="7">The sequence shown here is derived from an EMBL/GenBank/DDBJ whole genome shotgun (WGS) entry which is preliminary data.</text>
</comment>
<keyword evidence="8" id="KW-1185">Reference proteome</keyword>
<dbReference type="PRINTS" id="PR00455">
    <property type="entry name" value="HTHTETR"/>
</dbReference>
<evidence type="ECO:0000256" key="4">
    <source>
        <dbReference type="PROSITE-ProRule" id="PRU00335"/>
    </source>
</evidence>
<evidence type="ECO:0000256" key="2">
    <source>
        <dbReference type="ARBA" id="ARBA00023125"/>
    </source>
</evidence>
<proteinExistence type="predicted"/>
<sequence>MTDTTDRAALEPAAAPRTPRAGARRGRPGYDQDEIVRVATDLFTRHGYEATSIGMLASELGLTKSAIYHHVASKEALLRIPLDRALHALEQSLEAGRPPHVPDNATAGQRVEAVVHATALALIEELPSVTLLLRLRGNTPLEREAMERRRAFDREVTALVEACAADGELADGINPRIATRLLFGMINSITEWYRPGGPLDADAVADLVVAMAMHGLRGR</sequence>
<dbReference type="EMBL" id="JACHWP010000008">
    <property type="protein sequence ID" value="MBB3023658.1"/>
    <property type="molecule type" value="Genomic_DNA"/>
</dbReference>
<protein>
    <submittedName>
        <fullName evidence="7">AcrR family transcriptional regulator</fullName>
    </submittedName>
</protein>
<evidence type="ECO:0000256" key="3">
    <source>
        <dbReference type="ARBA" id="ARBA00023163"/>
    </source>
</evidence>
<keyword evidence="2 4" id="KW-0238">DNA-binding</keyword>
<gene>
    <name evidence="7" type="ORF">FHX50_001955</name>
</gene>
<feature type="DNA-binding region" description="H-T-H motif" evidence="4">
    <location>
        <begin position="52"/>
        <end position="71"/>
    </location>
</feature>
<dbReference type="GO" id="GO:0003700">
    <property type="term" value="F:DNA-binding transcription factor activity"/>
    <property type="evidence" value="ECO:0007669"/>
    <property type="project" value="TreeGrafter"/>
</dbReference>
<keyword evidence="1" id="KW-0805">Transcription regulation</keyword>
<dbReference type="InterPro" id="IPR050109">
    <property type="entry name" value="HTH-type_TetR-like_transc_reg"/>
</dbReference>
<dbReference type="SUPFAM" id="SSF46689">
    <property type="entry name" value="Homeodomain-like"/>
    <property type="match status" value="1"/>
</dbReference>
<evidence type="ECO:0000313" key="8">
    <source>
        <dbReference type="Proteomes" id="UP000568050"/>
    </source>
</evidence>
<dbReference type="RefSeq" id="WP_183377007.1">
    <property type="nucleotide sequence ID" value="NZ_CBCSFZ010000056.1"/>
</dbReference>
<dbReference type="Proteomes" id="UP000568050">
    <property type="component" value="Unassembled WGS sequence"/>
</dbReference>
<dbReference type="InterPro" id="IPR041490">
    <property type="entry name" value="KstR2_TetR_C"/>
</dbReference>
<evidence type="ECO:0000313" key="7">
    <source>
        <dbReference type="EMBL" id="MBB3023658.1"/>
    </source>
</evidence>